<dbReference type="EMBL" id="JAYMYR010000009">
    <property type="protein sequence ID" value="KAK7342254.1"/>
    <property type="molecule type" value="Genomic_DNA"/>
</dbReference>
<reference evidence="1 2" key="1">
    <citation type="submission" date="2024-01" db="EMBL/GenBank/DDBJ databases">
        <title>The genomes of 5 underutilized Papilionoideae crops provide insights into root nodulation and disease resistanc.</title>
        <authorList>
            <person name="Jiang F."/>
        </authorList>
    </citation>
    <scope>NUCLEOTIDE SEQUENCE [LARGE SCALE GENOMIC DNA]</scope>
    <source>
        <strain evidence="1">JINMINGXINNONG_FW02</strain>
        <tissue evidence="1">Leaves</tissue>
    </source>
</reference>
<accession>A0AAN9LUB4</accession>
<dbReference type="Proteomes" id="UP001374584">
    <property type="component" value="Unassembled WGS sequence"/>
</dbReference>
<organism evidence="1 2">
    <name type="scientific">Phaseolus coccineus</name>
    <name type="common">Scarlet runner bean</name>
    <name type="synonym">Phaseolus multiflorus</name>
    <dbReference type="NCBI Taxonomy" id="3886"/>
    <lineage>
        <taxon>Eukaryota</taxon>
        <taxon>Viridiplantae</taxon>
        <taxon>Streptophyta</taxon>
        <taxon>Embryophyta</taxon>
        <taxon>Tracheophyta</taxon>
        <taxon>Spermatophyta</taxon>
        <taxon>Magnoliopsida</taxon>
        <taxon>eudicotyledons</taxon>
        <taxon>Gunneridae</taxon>
        <taxon>Pentapetalae</taxon>
        <taxon>rosids</taxon>
        <taxon>fabids</taxon>
        <taxon>Fabales</taxon>
        <taxon>Fabaceae</taxon>
        <taxon>Papilionoideae</taxon>
        <taxon>50 kb inversion clade</taxon>
        <taxon>NPAAA clade</taxon>
        <taxon>indigoferoid/millettioid clade</taxon>
        <taxon>Phaseoleae</taxon>
        <taxon>Phaseolus</taxon>
    </lineage>
</organism>
<name>A0AAN9LUB4_PHACN</name>
<comment type="caution">
    <text evidence="1">The sequence shown here is derived from an EMBL/GenBank/DDBJ whole genome shotgun (WGS) entry which is preliminary data.</text>
</comment>
<proteinExistence type="predicted"/>
<gene>
    <name evidence="1" type="ORF">VNO80_25199</name>
</gene>
<protein>
    <submittedName>
        <fullName evidence="1">Uncharacterized protein</fullName>
    </submittedName>
</protein>
<evidence type="ECO:0000313" key="1">
    <source>
        <dbReference type="EMBL" id="KAK7342254.1"/>
    </source>
</evidence>
<sequence>MALGGPVVWFLYSGVSNTHQGQAKAAVSIHRKEEGLEEETKKKEVATLLTKTNDVCTLDGQSGEGGVPCSKVGRRTLFKAIHLLDLVSNQREKRYTDDG</sequence>
<dbReference type="AlphaFoldDB" id="A0AAN9LUB4"/>
<keyword evidence="2" id="KW-1185">Reference proteome</keyword>
<evidence type="ECO:0000313" key="2">
    <source>
        <dbReference type="Proteomes" id="UP001374584"/>
    </source>
</evidence>